<comment type="caution">
    <text evidence="2">The sequence shown here is derived from an EMBL/GenBank/DDBJ whole genome shotgun (WGS) entry which is preliminary data.</text>
</comment>
<feature type="compositionally biased region" description="Basic and acidic residues" evidence="1">
    <location>
        <begin position="17"/>
        <end position="30"/>
    </location>
</feature>
<protein>
    <submittedName>
        <fullName evidence="2">Uncharacterized protein</fullName>
    </submittedName>
</protein>
<feature type="region of interest" description="Disordered" evidence="1">
    <location>
        <begin position="1"/>
        <end position="56"/>
    </location>
</feature>
<dbReference type="EMBL" id="BAAASL010000028">
    <property type="protein sequence ID" value="GAA2725129.1"/>
    <property type="molecule type" value="Genomic_DNA"/>
</dbReference>
<evidence type="ECO:0000256" key="1">
    <source>
        <dbReference type="SAM" id="MobiDB-lite"/>
    </source>
</evidence>
<accession>A0ABN3U6F4</accession>
<evidence type="ECO:0000313" key="2">
    <source>
        <dbReference type="EMBL" id="GAA2725129.1"/>
    </source>
</evidence>
<dbReference type="Proteomes" id="UP001500886">
    <property type="component" value="Unassembled WGS sequence"/>
</dbReference>
<evidence type="ECO:0000313" key="3">
    <source>
        <dbReference type="Proteomes" id="UP001500886"/>
    </source>
</evidence>
<sequence>MAGPGQPHRLGAPAGADVEHAQPPADREEGGYLLVDLPGDELPTDGVPQPPGPARPLLCAAAEAGGVRGVTAQRFSPRFTFGLGSRRRRIWRVRISA</sequence>
<gene>
    <name evidence="2" type="ORF">GCM10010315_56590</name>
</gene>
<proteinExistence type="predicted"/>
<name>A0ABN3U6F4_9ACTN</name>
<organism evidence="2 3">
    <name type="scientific">Streptomyces luteosporeus</name>
    <dbReference type="NCBI Taxonomy" id="173856"/>
    <lineage>
        <taxon>Bacteria</taxon>
        <taxon>Bacillati</taxon>
        <taxon>Actinomycetota</taxon>
        <taxon>Actinomycetes</taxon>
        <taxon>Kitasatosporales</taxon>
        <taxon>Streptomycetaceae</taxon>
        <taxon>Streptomyces</taxon>
    </lineage>
</organism>
<keyword evidence="3" id="KW-1185">Reference proteome</keyword>
<reference evidence="2 3" key="1">
    <citation type="journal article" date="2019" name="Int. J. Syst. Evol. Microbiol.">
        <title>The Global Catalogue of Microorganisms (GCM) 10K type strain sequencing project: providing services to taxonomists for standard genome sequencing and annotation.</title>
        <authorList>
            <consortium name="The Broad Institute Genomics Platform"/>
            <consortium name="The Broad Institute Genome Sequencing Center for Infectious Disease"/>
            <person name="Wu L."/>
            <person name="Ma J."/>
        </authorList>
    </citation>
    <scope>NUCLEOTIDE SEQUENCE [LARGE SCALE GENOMIC DNA]</scope>
    <source>
        <strain evidence="2 3">JCM 4542</strain>
    </source>
</reference>